<dbReference type="PANTHER" id="PTHR43092">
    <property type="entry name" value="L-CYSTEINE DESULFHYDRASE"/>
    <property type="match status" value="1"/>
</dbReference>
<dbReference type="PANTHER" id="PTHR43092:SF2">
    <property type="entry name" value="HERCYNYLCYSTEINE SULFOXIDE LYASE"/>
    <property type="match status" value="1"/>
</dbReference>
<reference evidence="3 4" key="1">
    <citation type="submission" date="2019-12" db="EMBL/GenBank/DDBJ databases">
        <authorList>
            <person name="Floudas D."/>
            <person name="Bentzer J."/>
            <person name="Ahren D."/>
            <person name="Johansson T."/>
            <person name="Persson P."/>
            <person name="Tunlid A."/>
        </authorList>
    </citation>
    <scope>NUCLEOTIDE SEQUENCE [LARGE SCALE GENOMIC DNA]</scope>
    <source>
        <strain evidence="3 4">CBS 102.39</strain>
    </source>
</reference>
<name>A0A8H4VST0_9AGAR</name>
<keyword evidence="1" id="KW-0663">Pyridoxal phosphate</keyword>
<dbReference type="Gene3D" id="3.90.1150.10">
    <property type="entry name" value="Aspartate Aminotransferase, domain 1"/>
    <property type="match status" value="1"/>
</dbReference>
<evidence type="ECO:0000313" key="3">
    <source>
        <dbReference type="EMBL" id="KAF4618689.1"/>
    </source>
</evidence>
<gene>
    <name evidence="3" type="ORF">D9613_009930</name>
</gene>
<protein>
    <recommendedName>
        <fullName evidence="2">Aminotransferase class V domain-containing protein</fullName>
    </recommendedName>
</protein>
<dbReference type="InterPro" id="IPR015424">
    <property type="entry name" value="PyrdxlP-dep_Trfase"/>
</dbReference>
<dbReference type="SUPFAM" id="SSF53383">
    <property type="entry name" value="PLP-dependent transferases"/>
    <property type="match status" value="1"/>
</dbReference>
<dbReference type="Pfam" id="PF00266">
    <property type="entry name" value="Aminotran_5"/>
    <property type="match status" value="1"/>
</dbReference>
<dbReference type="Proteomes" id="UP000521872">
    <property type="component" value="Unassembled WGS sequence"/>
</dbReference>
<comment type="caution">
    <text evidence="3">The sequence shown here is derived from an EMBL/GenBank/DDBJ whole genome shotgun (WGS) entry which is preliminary data.</text>
</comment>
<organism evidence="3 4">
    <name type="scientific">Agrocybe pediades</name>
    <dbReference type="NCBI Taxonomy" id="84607"/>
    <lineage>
        <taxon>Eukaryota</taxon>
        <taxon>Fungi</taxon>
        <taxon>Dikarya</taxon>
        <taxon>Basidiomycota</taxon>
        <taxon>Agaricomycotina</taxon>
        <taxon>Agaricomycetes</taxon>
        <taxon>Agaricomycetidae</taxon>
        <taxon>Agaricales</taxon>
        <taxon>Agaricineae</taxon>
        <taxon>Strophariaceae</taxon>
        <taxon>Agrocybe</taxon>
    </lineage>
</organism>
<evidence type="ECO:0000256" key="1">
    <source>
        <dbReference type="ARBA" id="ARBA00022898"/>
    </source>
</evidence>
<dbReference type="EMBL" id="JAACJL010000017">
    <property type="protein sequence ID" value="KAF4618689.1"/>
    <property type="molecule type" value="Genomic_DNA"/>
</dbReference>
<dbReference type="Gene3D" id="3.40.640.10">
    <property type="entry name" value="Type I PLP-dependent aspartate aminotransferase-like (Major domain)"/>
    <property type="match status" value="1"/>
</dbReference>
<dbReference type="InterPro" id="IPR015421">
    <property type="entry name" value="PyrdxlP-dep_Trfase_major"/>
</dbReference>
<dbReference type="InterPro" id="IPR015422">
    <property type="entry name" value="PyrdxlP-dep_Trfase_small"/>
</dbReference>
<dbReference type="AlphaFoldDB" id="A0A8H4VST0"/>
<sequence length="419" mass="47625">MSYKQDSPPNFGHGVLKYFSMDKEYMNLNHGSFGTPPNAVQEAVAELNKEIEVNPDFFIRKKLYPGLRKVRAQLAKFLNVKTTEVVFALNTSSGVDLVLRNSEWEEGDVIFTLSTTYGSVSNEIDYLSHVPPYPTKSVLELTFPNTRRDEIIQKFREHIRSNPARPGKKRIAMIDSITSTPAVYFPWKEMVAICKEEGVLSVVDAAHAIGQEVNLNLSEAAPDFWVSNCHKWLFAKRSCAVVYIPERNQHFIKSAVPTSFAYSHPKNRAASNFDFAAQFEWNGTLDHSAFLTIPEALEFREWLGGEEKINAYCRDLAFRGGKLVADILGTRILDPVGDLTLNMVNVELPIPPSVPFNKEVMDYIADELFSRHTYTMSFYHNGAWWTRFSAQVWNELSDFEKAGKIWLKVCKKAVEVFGK</sequence>
<keyword evidence="4" id="KW-1185">Reference proteome</keyword>
<proteinExistence type="predicted"/>
<dbReference type="InterPro" id="IPR000192">
    <property type="entry name" value="Aminotrans_V_dom"/>
</dbReference>
<evidence type="ECO:0000313" key="4">
    <source>
        <dbReference type="Proteomes" id="UP000521872"/>
    </source>
</evidence>
<accession>A0A8H4VST0</accession>
<evidence type="ECO:0000259" key="2">
    <source>
        <dbReference type="Pfam" id="PF00266"/>
    </source>
</evidence>
<feature type="domain" description="Aminotransferase class V" evidence="2">
    <location>
        <begin position="61"/>
        <end position="346"/>
    </location>
</feature>